<evidence type="ECO:0000256" key="5">
    <source>
        <dbReference type="PROSITE-ProRule" id="PRU01240"/>
    </source>
</evidence>
<proteinExistence type="inferred from homology"/>
<dbReference type="GO" id="GO:0006508">
    <property type="term" value="P:proteolysis"/>
    <property type="evidence" value="ECO:0007669"/>
    <property type="project" value="UniProtKB-KW"/>
</dbReference>
<evidence type="ECO:0000256" key="6">
    <source>
        <dbReference type="SAM" id="MobiDB-lite"/>
    </source>
</evidence>
<dbReference type="GO" id="GO:0004252">
    <property type="term" value="F:serine-type endopeptidase activity"/>
    <property type="evidence" value="ECO:0007669"/>
    <property type="project" value="InterPro"/>
</dbReference>
<sequence>MAEHGQAPGTGQPKGRPDKAADRRAEAASAAPPPGGRSGTGGDPSRRTEPSRPRDHATGSRGPTAAEGGEHPETLRPRPERYLVAPTGWASLTTVGRAGPTDPAADAQHLIEALQRNPDLKVLRVIRSTEQPPTGGTPPIYRPGSRFPAVAVVEATPEQAAILAARPEFHVDIDHPLTQDEPLPPWTRIPGTGTLDDAVPIRFQVRDDRGEALPDAMVYVHGGRYPVVARTGADGTAELTVPVGSLDAVRGVYVRPHADCWSTVVDRPHLSGTEVNTVACRRLDTTASERHGDGWARRAMGFDRLPPTYRGHGVRIAVIGSGVDAGRLDAAEGIMGGIDVVGQDEKSWDQDSIGRATHHVALILGHDGDQLVGLAPEAEVHVCRVLPGGRLSDLIEALDYCIAQEVDVIDLGTYTGGAAGLVAHKLEEARQAGILCVAAAGDTGGPVMFPGTAPAALTVGAIGQLGTCPPESPHISQLSGMPTPEGFVAARFSSAGPEVDLCAPGVGIVSAVAPEGRAALDGTGIAATHVAALAALVLAHHPDFRYGFGMRGPARVQRLAQLLKASCRPLRGIDPYRCGAGMPDAAVAVGLVPYWTTVGVPEATAPMPGGPTGVRYDQPNPAAARHGYPQMPPDVVTLAAVRAAGFLVPEPDE</sequence>
<evidence type="ECO:0000256" key="3">
    <source>
        <dbReference type="ARBA" id="ARBA00022801"/>
    </source>
</evidence>
<dbReference type="OrthoDB" id="9790784at2"/>
<dbReference type="PRINTS" id="PR00723">
    <property type="entry name" value="SUBTILISIN"/>
</dbReference>
<dbReference type="EMBL" id="SHKY01000001">
    <property type="protein sequence ID" value="RZU51411.1"/>
    <property type="molecule type" value="Genomic_DNA"/>
</dbReference>
<evidence type="ECO:0000259" key="7">
    <source>
        <dbReference type="Pfam" id="PF00082"/>
    </source>
</evidence>
<dbReference type="InterPro" id="IPR015500">
    <property type="entry name" value="Peptidase_S8_subtilisin-rel"/>
</dbReference>
<dbReference type="AlphaFoldDB" id="A0A4Q7ZLE2"/>
<dbReference type="Proteomes" id="UP000292564">
    <property type="component" value="Unassembled WGS sequence"/>
</dbReference>
<keyword evidence="3" id="KW-0378">Hydrolase</keyword>
<evidence type="ECO:0000256" key="4">
    <source>
        <dbReference type="ARBA" id="ARBA00022825"/>
    </source>
</evidence>
<dbReference type="InterPro" id="IPR050131">
    <property type="entry name" value="Peptidase_S8_subtilisin-like"/>
</dbReference>
<dbReference type="SUPFAM" id="SSF52743">
    <property type="entry name" value="Subtilisin-like"/>
    <property type="match status" value="1"/>
</dbReference>
<dbReference type="PROSITE" id="PS51892">
    <property type="entry name" value="SUBTILASE"/>
    <property type="match status" value="1"/>
</dbReference>
<comment type="caution">
    <text evidence="8">The sequence shown here is derived from an EMBL/GenBank/DDBJ whole genome shotgun (WGS) entry which is preliminary data.</text>
</comment>
<accession>A0A4Q7ZLE2</accession>
<dbReference type="RefSeq" id="WP_130510178.1">
    <property type="nucleotide sequence ID" value="NZ_SHKY01000001.1"/>
</dbReference>
<comment type="caution">
    <text evidence="5">Lacks conserved residue(s) required for the propagation of feature annotation.</text>
</comment>
<feature type="compositionally biased region" description="Basic and acidic residues" evidence="6">
    <location>
        <begin position="15"/>
        <end position="26"/>
    </location>
</feature>
<dbReference type="InterPro" id="IPR000209">
    <property type="entry name" value="Peptidase_S8/S53_dom"/>
</dbReference>
<evidence type="ECO:0000256" key="2">
    <source>
        <dbReference type="ARBA" id="ARBA00022670"/>
    </source>
</evidence>
<name>A0A4Q7ZLE2_9ACTN</name>
<comment type="similarity">
    <text evidence="1 5">Belongs to the peptidase S8 family.</text>
</comment>
<keyword evidence="2" id="KW-0645">Protease</keyword>
<gene>
    <name evidence="8" type="ORF">EV385_3238</name>
</gene>
<keyword evidence="9" id="KW-1185">Reference proteome</keyword>
<evidence type="ECO:0000313" key="8">
    <source>
        <dbReference type="EMBL" id="RZU51411.1"/>
    </source>
</evidence>
<organism evidence="8 9">
    <name type="scientific">Krasilnikovia cinnamomea</name>
    <dbReference type="NCBI Taxonomy" id="349313"/>
    <lineage>
        <taxon>Bacteria</taxon>
        <taxon>Bacillati</taxon>
        <taxon>Actinomycetota</taxon>
        <taxon>Actinomycetes</taxon>
        <taxon>Micromonosporales</taxon>
        <taxon>Micromonosporaceae</taxon>
        <taxon>Krasilnikovia</taxon>
    </lineage>
</organism>
<evidence type="ECO:0000313" key="9">
    <source>
        <dbReference type="Proteomes" id="UP000292564"/>
    </source>
</evidence>
<reference evidence="8 9" key="1">
    <citation type="submission" date="2019-02" db="EMBL/GenBank/DDBJ databases">
        <title>Sequencing the genomes of 1000 actinobacteria strains.</title>
        <authorList>
            <person name="Klenk H.-P."/>
        </authorList>
    </citation>
    <scope>NUCLEOTIDE SEQUENCE [LARGE SCALE GENOMIC DNA]</scope>
    <source>
        <strain evidence="8 9">DSM 45162</strain>
    </source>
</reference>
<evidence type="ECO:0000256" key="1">
    <source>
        <dbReference type="ARBA" id="ARBA00011073"/>
    </source>
</evidence>
<feature type="region of interest" description="Disordered" evidence="6">
    <location>
        <begin position="1"/>
        <end position="81"/>
    </location>
</feature>
<dbReference type="Pfam" id="PF00082">
    <property type="entry name" value="Peptidase_S8"/>
    <property type="match status" value="1"/>
</dbReference>
<feature type="compositionally biased region" description="Basic and acidic residues" evidence="6">
    <location>
        <begin position="44"/>
        <end position="58"/>
    </location>
</feature>
<feature type="compositionally biased region" description="Basic and acidic residues" evidence="6">
    <location>
        <begin position="68"/>
        <end position="81"/>
    </location>
</feature>
<dbReference type="Gene3D" id="3.40.50.200">
    <property type="entry name" value="Peptidase S8/S53 domain"/>
    <property type="match status" value="1"/>
</dbReference>
<feature type="domain" description="Peptidase S8/S53" evidence="7">
    <location>
        <begin position="311"/>
        <end position="544"/>
    </location>
</feature>
<dbReference type="InterPro" id="IPR036852">
    <property type="entry name" value="Peptidase_S8/S53_dom_sf"/>
</dbReference>
<dbReference type="PANTHER" id="PTHR43806">
    <property type="entry name" value="PEPTIDASE S8"/>
    <property type="match status" value="1"/>
</dbReference>
<protein>
    <submittedName>
        <fullName evidence="8">Subtilase family protein</fullName>
    </submittedName>
</protein>
<keyword evidence="4" id="KW-0720">Serine protease</keyword>
<dbReference type="PANTHER" id="PTHR43806:SF11">
    <property type="entry name" value="CEREVISIN-RELATED"/>
    <property type="match status" value="1"/>
</dbReference>